<dbReference type="Pfam" id="PF00849">
    <property type="entry name" value="PseudoU_synth_2"/>
    <property type="match status" value="1"/>
</dbReference>
<dbReference type="CDD" id="cd00165">
    <property type="entry name" value="S4"/>
    <property type="match status" value="1"/>
</dbReference>
<dbReference type="Gene3D" id="3.30.70.580">
    <property type="entry name" value="Pseudouridine synthase I, catalytic domain, N-terminal subdomain"/>
    <property type="match status" value="1"/>
</dbReference>
<sequence>MVAMAGAEWLAKALAAAGVASRRSCIELVKQGKVRVNGAVVTDPATRVDAAADVLEVAGMGQLQLAAPGGPELHYFALNKPPGYICSNVSHNAPGKRAADLLQPWLDSWQRQHKGQLPPRLFTVGRLDVATSGLIFLTNDGDWANKVIHPSANILKEYRVTLPQPPTQQQLQLLKAGTTIEGVRVVPKRVRLVQPPSVAAGAAQQAPAQRSSNSSNSSSSSSSTAGPDGRCVLSIEVSEGKKHEVRLLVAAAGLQLLALSRVRVGGWVMPRSLRLGAYMKLQPQELAKVFQQYK</sequence>
<dbReference type="InterPro" id="IPR006145">
    <property type="entry name" value="PsdUridine_synth_RsuA/RluA"/>
</dbReference>
<comment type="similarity">
    <text evidence="1">Belongs to the pseudouridine synthase RsuA family.</text>
</comment>
<feature type="compositionally biased region" description="Low complexity" evidence="4">
    <location>
        <begin position="197"/>
        <end position="223"/>
    </location>
</feature>
<evidence type="ECO:0000259" key="5">
    <source>
        <dbReference type="SMART" id="SM00363"/>
    </source>
</evidence>
<evidence type="ECO:0000256" key="3">
    <source>
        <dbReference type="PROSITE-ProRule" id="PRU00182"/>
    </source>
</evidence>
<keyword evidence="7" id="KW-1185">Reference proteome</keyword>
<dbReference type="Gene3D" id="3.10.290.10">
    <property type="entry name" value="RNA-binding S4 domain"/>
    <property type="match status" value="1"/>
</dbReference>
<dbReference type="InterPro" id="IPR036986">
    <property type="entry name" value="S4_RNA-bd_sf"/>
</dbReference>
<dbReference type="InterPro" id="IPR018496">
    <property type="entry name" value="PsdUridine_synth_RsuA/RluB_CS"/>
</dbReference>
<evidence type="ECO:0000256" key="4">
    <source>
        <dbReference type="SAM" id="MobiDB-lite"/>
    </source>
</evidence>
<evidence type="ECO:0000256" key="2">
    <source>
        <dbReference type="ARBA" id="ARBA00023235"/>
    </source>
</evidence>
<dbReference type="InterPro" id="IPR050343">
    <property type="entry name" value="RsuA_PseudoU_synthase"/>
</dbReference>
<name>A0ABY8UFL5_TETOB</name>
<dbReference type="InterPro" id="IPR002942">
    <property type="entry name" value="S4_RNA-bd"/>
</dbReference>
<protein>
    <recommendedName>
        <fullName evidence="5">RNA-binding S4 domain-containing protein</fullName>
    </recommendedName>
</protein>
<dbReference type="EMBL" id="CP126218">
    <property type="protein sequence ID" value="WIA20291.1"/>
    <property type="molecule type" value="Genomic_DNA"/>
</dbReference>
<dbReference type="SUPFAM" id="SSF55174">
    <property type="entry name" value="Alpha-L RNA-binding motif"/>
    <property type="match status" value="1"/>
</dbReference>
<dbReference type="PANTHER" id="PTHR47683:SF2">
    <property type="entry name" value="RNA-BINDING S4 DOMAIN-CONTAINING PROTEIN"/>
    <property type="match status" value="1"/>
</dbReference>
<dbReference type="InterPro" id="IPR020094">
    <property type="entry name" value="TruA/RsuA/RluB/E/F_N"/>
</dbReference>
<dbReference type="Proteomes" id="UP001244341">
    <property type="component" value="Chromosome 11b"/>
</dbReference>
<feature type="domain" description="RNA-binding S4" evidence="5">
    <location>
        <begin position="8"/>
        <end position="71"/>
    </location>
</feature>
<keyword evidence="3" id="KW-0694">RNA-binding</keyword>
<evidence type="ECO:0000313" key="6">
    <source>
        <dbReference type="EMBL" id="WIA20291.1"/>
    </source>
</evidence>
<feature type="region of interest" description="Disordered" evidence="4">
    <location>
        <begin position="197"/>
        <end position="228"/>
    </location>
</feature>
<dbReference type="InterPro" id="IPR020103">
    <property type="entry name" value="PsdUridine_synth_cat_dom_sf"/>
</dbReference>
<gene>
    <name evidence="6" type="ORF">OEZ85_006123</name>
</gene>
<dbReference type="InterPro" id="IPR042092">
    <property type="entry name" value="PsdUridine_s_RsuA/RluB/E/F_cat"/>
</dbReference>
<dbReference type="Pfam" id="PF01479">
    <property type="entry name" value="S4"/>
    <property type="match status" value="1"/>
</dbReference>
<dbReference type="PANTHER" id="PTHR47683">
    <property type="entry name" value="PSEUDOURIDINE SYNTHASE FAMILY PROTEIN-RELATED"/>
    <property type="match status" value="1"/>
</dbReference>
<dbReference type="SUPFAM" id="SSF55120">
    <property type="entry name" value="Pseudouridine synthase"/>
    <property type="match status" value="1"/>
</dbReference>
<proteinExistence type="inferred from homology"/>
<accession>A0ABY8UFL5</accession>
<reference evidence="6 7" key="1">
    <citation type="submission" date="2023-05" db="EMBL/GenBank/DDBJ databases">
        <title>A 100% complete, gapless, phased diploid assembly of the Scenedesmus obliquus UTEX 3031 genome.</title>
        <authorList>
            <person name="Biondi T.C."/>
            <person name="Hanschen E.R."/>
            <person name="Kwon T."/>
            <person name="Eng W."/>
            <person name="Kruse C.P.S."/>
            <person name="Koehler S.I."/>
            <person name="Kunde Y."/>
            <person name="Gleasner C.D."/>
            <person name="You Mak K.T."/>
            <person name="Polle J."/>
            <person name="Hovde B.T."/>
            <person name="Starkenburg S.R."/>
        </authorList>
    </citation>
    <scope>NUCLEOTIDE SEQUENCE [LARGE SCALE GENOMIC DNA]</scope>
    <source>
        <strain evidence="6 7">DOE0152z</strain>
    </source>
</reference>
<keyword evidence="2" id="KW-0413">Isomerase</keyword>
<dbReference type="Gene3D" id="3.30.70.1560">
    <property type="entry name" value="Alpha-L RNA-binding motif"/>
    <property type="match status" value="1"/>
</dbReference>
<evidence type="ECO:0000313" key="7">
    <source>
        <dbReference type="Proteomes" id="UP001244341"/>
    </source>
</evidence>
<organism evidence="6 7">
    <name type="scientific">Tetradesmus obliquus</name>
    <name type="common">Green alga</name>
    <name type="synonym">Acutodesmus obliquus</name>
    <dbReference type="NCBI Taxonomy" id="3088"/>
    <lineage>
        <taxon>Eukaryota</taxon>
        <taxon>Viridiplantae</taxon>
        <taxon>Chlorophyta</taxon>
        <taxon>core chlorophytes</taxon>
        <taxon>Chlorophyceae</taxon>
        <taxon>CS clade</taxon>
        <taxon>Sphaeropleales</taxon>
        <taxon>Scenedesmaceae</taxon>
        <taxon>Tetradesmus</taxon>
    </lineage>
</organism>
<evidence type="ECO:0000256" key="1">
    <source>
        <dbReference type="ARBA" id="ARBA00008348"/>
    </source>
</evidence>
<dbReference type="PROSITE" id="PS50889">
    <property type="entry name" value="S4"/>
    <property type="match status" value="1"/>
</dbReference>
<dbReference type="PROSITE" id="PS01149">
    <property type="entry name" value="PSI_RSU"/>
    <property type="match status" value="1"/>
</dbReference>
<dbReference type="SMART" id="SM00363">
    <property type="entry name" value="S4"/>
    <property type="match status" value="1"/>
</dbReference>